<feature type="chain" id="PRO_5011477533" evidence="3">
    <location>
        <begin position="22"/>
        <end position="252"/>
    </location>
</feature>
<dbReference type="Pfam" id="PF04333">
    <property type="entry name" value="MlaA"/>
    <property type="match status" value="1"/>
</dbReference>
<evidence type="ECO:0000256" key="1">
    <source>
        <dbReference type="ARBA" id="ARBA00010634"/>
    </source>
</evidence>
<evidence type="ECO:0000313" key="4">
    <source>
        <dbReference type="EMBL" id="SCZ69421.1"/>
    </source>
</evidence>
<protein>
    <submittedName>
        <fullName evidence="4">Phospholipid-binding lipoprotein MlaA</fullName>
    </submittedName>
</protein>
<keyword evidence="4" id="KW-0449">Lipoprotein</keyword>
<reference evidence="4 5" key="1">
    <citation type="submission" date="2016-10" db="EMBL/GenBank/DDBJ databases">
        <authorList>
            <person name="de Groot N.N."/>
        </authorList>
    </citation>
    <scope>NUCLEOTIDE SEQUENCE [LARGE SCALE GENOMIC DNA]</scope>
    <source>
        <strain evidence="4 5">U95</strain>
    </source>
</reference>
<dbReference type="OrthoDB" id="9785326at2"/>
<proteinExistence type="inferred from homology"/>
<gene>
    <name evidence="4" type="ORF">SAMN04488118_10954</name>
</gene>
<dbReference type="PANTHER" id="PTHR30035:SF3">
    <property type="entry name" value="INTERMEMBRANE PHOSPHOLIPID TRANSPORT SYSTEM LIPOPROTEIN MLAA"/>
    <property type="match status" value="1"/>
</dbReference>
<feature type="signal peptide" evidence="3">
    <location>
        <begin position="1"/>
        <end position="21"/>
    </location>
</feature>
<comment type="similarity">
    <text evidence="1">Belongs to the MlaA family.</text>
</comment>
<dbReference type="PANTHER" id="PTHR30035">
    <property type="entry name" value="LIPOPROTEIN VACJ-RELATED"/>
    <property type="match status" value="1"/>
</dbReference>
<keyword evidence="5" id="KW-1185">Reference proteome</keyword>
<dbReference type="EMBL" id="FMWG01000009">
    <property type="protein sequence ID" value="SCZ69421.1"/>
    <property type="molecule type" value="Genomic_DNA"/>
</dbReference>
<accession>A0A1G5R7N7</accession>
<dbReference type="GO" id="GO:0016020">
    <property type="term" value="C:membrane"/>
    <property type="evidence" value="ECO:0007669"/>
    <property type="project" value="InterPro"/>
</dbReference>
<dbReference type="STRING" id="1156985.SAMN04488118_10954"/>
<dbReference type="Proteomes" id="UP000198767">
    <property type="component" value="Unassembled WGS sequence"/>
</dbReference>
<dbReference type="PRINTS" id="PR01805">
    <property type="entry name" value="VACJLIPOPROT"/>
</dbReference>
<dbReference type="AlphaFoldDB" id="A0A1G5R7N7"/>
<dbReference type="GO" id="GO:0120010">
    <property type="term" value="P:intermembrane phospholipid transfer"/>
    <property type="evidence" value="ECO:0007669"/>
    <property type="project" value="TreeGrafter"/>
</dbReference>
<evidence type="ECO:0000256" key="2">
    <source>
        <dbReference type="ARBA" id="ARBA00022729"/>
    </source>
</evidence>
<organism evidence="4 5">
    <name type="scientific">Epibacterium ulvae</name>
    <dbReference type="NCBI Taxonomy" id="1156985"/>
    <lineage>
        <taxon>Bacteria</taxon>
        <taxon>Pseudomonadati</taxon>
        <taxon>Pseudomonadota</taxon>
        <taxon>Alphaproteobacteria</taxon>
        <taxon>Rhodobacterales</taxon>
        <taxon>Roseobacteraceae</taxon>
        <taxon>Epibacterium</taxon>
    </lineage>
</organism>
<sequence length="252" mass="27060">MKSISRAIFPAAALVAAALTAGCAKPNPEALATGEVHDPHEARNRTVHAFNRGVDRYAFRPASQGYVTIVPPDMVNSFSNFAVNLSMPGQAVNSLLQGDVKQAGVALSRFAINTVLGIGGLGDPATDFNVPQVDTDFGETLHVWGVGEGSYVELPFFGPSNARDATGLVVDFFTNPLGYGSNPAENLDAYAEVVRRLGDRGTYSDTIDSILYDSADSYAQARLIYLQNRRFELGQTSETSEIDPFELDTEGF</sequence>
<name>A0A1G5R7N7_9RHOB</name>
<evidence type="ECO:0000256" key="3">
    <source>
        <dbReference type="SAM" id="SignalP"/>
    </source>
</evidence>
<dbReference type="InterPro" id="IPR007428">
    <property type="entry name" value="MlaA"/>
</dbReference>
<dbReference type="PROSITE" id="PS51257">
    <property type="entry name" value="PROKAR_LIPOPROTEIN"/>
    <property type="match status" value="1"/>
</dbReference>
<evidence type="ECO:0000313" key="5">
    <source>
        <dbReference type="Proteomes" id="UP000198767"/>
    </source>
</evidence>
<dbReference type="RefSeq" id="WP_090219966.1">
    <property type="nucleotide sequence ID" value="NZ_CANLDO010000008.1"/>
</dbReference>
<keyword evidence="2 3" id="KW-0732">Signal</keyword>